<feature type="compositionally biased region" description="Low complexity" evidence="4">
    <location>
        <begin position="120"/>
        <end position="133"/>
    </location>
</feature>
<dbReference type="PANTHER" id="PTHR14790:SF15">
    <property type="entry name" value="RECQ-MEDIATED GENOME INSTABILITY PROTEIN 1"/>
    <property type="match status" value="1"/>
</dbReference>
<evidence type="ECO:0000256" key="3">
    <source>
        <dbReference type="SAM" id="Coils"/>
    </source>
</evidence>
<feature type="region of interest" description="Disordered" evidence="4">
    <location>
        <begin position="1"/>
        <end position="41"/>
    </location>
</feature>
<dbReference type="GO" id="GO:0016604">
    <property type="term" value="C:nuclear body"/>
    <property type="evidence" value="ECO:0007669"/>
    <property type="project" value="TreeGrafter"/>
</dbReference>
<evidence type="ECO:0000256" key="4">
    <source>
        <dbReference type="SAM" id="MobiDB-lite"/>
    </source>
</evidence>
<evidence type="ECO:0000313" key="7">
    <source>
        <dbReference type="Proteomes" id="UP000186817"/>
    </source>
</evidence>
<comment type="similarity">
    <text evidence="1">Belongs to the RMI1 family.</text>
</comment>
<feature type="domain" description="UVR" evidence="5">
    <location>
        <begin position="66"/>
        <end position="101"/>
    </location>
</feature>
<dbReference type="GO" id="GO:0031422">
    <property type="term" value="C:RecQ family helicase-topoisomerase III complex"/>
    <property type="evidence" value="ECO:0007669"/>
    <property type="project" value="TreeGrafter"/>
</dbReference>
<dbReference type="PANTHER" id="PTHR14790">
    <property type="entry name" value="RECQ-MEDIATED GENOME INSTABILITY PROTEIN 1 RMI1"/>
    <property type="match status" value="1"/>
</dbReference>
<feature type="coiled-coil region" evidence="3">
    <location>
        <begin position="55"/>
        <end position="101"/>
    </location>
</feature>
<gene>
    <name evidence="6" type="primary">RMI1</name>
    <name evidence="6" type="ORF">AK812_SmicGene17839</name>
</gene>
<keyword evidence="7" id="KW-1185">Reference proteome</keyword>
<accession>A0A1Q9DWM3</accession>
<dbReference type="InterPro" id="IPR001943">
    <property type="entry name" value="UVR_dom"/>
</dbReference>
<dbReference type="Proteomes" id="UP000186817">
    <property type="component" value="Unassembled WGS sequence"/>
</dbReference>
<dbReference type="Pfam" id="PF08585">
    <property type="entry name" value="RMI1_N_C"/>
    <property type="match status" value="1"/>
</dbReference>
<dbReference type="GO" id="GO:0000712">
    <property type="term" value="P:resolution of meiotic recombination intermediates"/>
    <property type="evidence" value="ECO:0007669"/>
    <property type="project" value="TreeGrafter"/>
</dbReference>
<sequence>MDPGKAVPDPPAPQLASVGDAITEVPRPGAMDPGKAVPDPPVQLATAELEESKDAPLSEQQREELTLEIQRLKEAKQQAVEEEEYEEAAALKRRIKVLEDTLGEAVRYEARANRPPRQDSSASPPKATPKPLSQRLPGEDLWQMPSENMKLVEEERIFLQKSKMAMRQKGVTDDTVQGVPVWAYEPTPQQSEPQALNRPQKPSHPSMADFGFLSAAWGVELTEASKAEISEQGYATSRKDIQDYIKDSDLRKLKHSSQLPKEITRINSGEVSAGQYLVQIQKVADITQPTKFQEDFEGGKWRLLALDLAAGDQKFKAIEFRPVKDLSGQLPPGTKLLLYSTGKETIRIQNGHLLLVPAVVEVLGGYVEQLVASWKADKEVKETRLLWRTDGIKKAADGLIGSGVSVQWCQGV</sequence>
<evidence type="ECO:0000256" key="1">
    <source>
        <dbReference type="ARBA" id="ARBA00006395"/>
    </source>
</evidence>
<dbReference type="EMBL" id="LSRX01000356">
    <property type="protein sequence ID" value="OLP99582.1"/>
    <property type="molecule type" value="Genomic_DNA"/>
</dbReference>
<dbReference type="OrthoDB" id="341511at2759"/>
<dbReference type="Gene3D" id="2.40.50.770">
    <property type="entry name" value="RecQ-mediated genome instability protein Rmi1, C-terminal domain"/>
    <property type="match status" value="1"/>
</dbReference>
<dbReference type="GO" id="GO:0000724">
    <property type="term" value="P:double-strand break repair via homologous recombination"/>
    <property type="evidence" value="ECO:0007669"/>
    <property type="project" value="TreeGrafter"/>
</dbReference>
<feature type="region of interest" description="Disordered" evidence="4">
    <location>
        <begin position="106"/>
        <end position="143"/>
    </location>
</feature>
<evidence type="ECO:0000313" key="6">
    <source>
        <dbReference type="EMBL" id="OLP99582.1"/>
    </source>
</evidence>
<protein>
    <recommendedName>
        <fullName evidence="2">RecQ-mediated genome instability protein 1</fullName>
    </recommendedName>
</protein>
<reference evidence="6 7" key="1">
    <citation type="submission" date="2016-02" db="EMBL/GenBank/DDBJ databases">
        <title>Genome analysis of coral dinoflagellate symbionts highlights evolutionary adaptations to a symbiotic lifestyle.</title>
        <authorList>
            <person name="Aranda M."/>
            <person name="Li Y."/>
            <person name="Liew Y.J."/>
            <person name="Baumgarten S."/>
            <person name="Simakov O."/>
            <person name="Wilson M."/>
            <person name="Piel J."/>
            <person name="Ashoor H."/>
            <person name="Bougouffa S."/>
            <person name="Bajic V.B."/>
            <person name="Ryu T."/>
            <person name="Ravasi T."/>
            <person name="Bayer T."/>
            <person name="Micklem G."/>
            <person name="Kim H."/>
            <person name="Bhak J."/>
            <person name="Lajeunesse T.C."/>
            <person name="Voolstra C.R."/>
        </authorList>
    </citation>
    <scope>NUCLEOTIDE SEQUENCE [LARGE SCALE GENOMIC DNA]</scope>
    <source>
        <strain evidence="6 7">CCMP2467</strain>
    </source>
</reference>
<keyword evidence="3" id="KW-0175">Coiled coil</keyword>
<dbReference type="InterPro" id="IPR013894">
    <property type="entry name" value="RMI1_OB"/>
</dbReference>
<evidence type="ECO:0000259" key="5">
    <source>
        <dbReference type="PROSITE" id="PS50151"/>
    </source>
</evidence>
<dbReference type="InterPro" id="IPR042470">
    <property type="entry name" value="RMI1_N_C_sf"/>
</dbReference>
<proteinExistence type="inferred from homology"/>
<comment type="caution">
    <text evidence="6">The sequence shown here is derived from an EMBL/GenBank/DDBJ whole genome shotgun (WGS) entry which is preliminary data.</text>
</comment>
<dbReference type="AlphaFoldDB" id="A0A1Q9DWM3"/>
<dbReference type="Pfam" id="PF02151">
    <property type="entry name" value="UVR"/>
    <property type="match status" value="1"/>
</dbReference>
<evidence type="ECO:0000256" key="2">
    <source>
        <dbReference type="ARBA" id="ARBA00018987"/>
    </source>
</evidence>
<organism evidence="6 7">
    <name type="scientific">Symbiodinium microadriaticum</name>
    <name type="common">Dinoflagellate</name>
    <name type="synonym">Zooxanthella microadriatica</name>
    <dbReference type="NCBI Taxonomy" id="2951"/>
    <lineage>
        <taxon>Eukaryota</taxon>
        <taxon>Sar</taxon>
        <taxon>Alveolata</taxon>
        <taxon>Dinophyceae</taxon>
        <taxon>Suessiales</taxon>
        <taxon>Symbiodiniaceae</taxon>
        <taxon>Symbiodinium</taxon>
    </lineage>
</organism>
<name>A0A1Q9DWM3_SYMMI</name>
<feature type="region of interest" description="Disordered" evidence="4">
    <location>
        <begin position="186"/>
        <end position="205"/>
    </location>
</feature>
<dbReference type="PROSITE" id="PS50151">
    <property type="entry name" value="UVR"/>
    <property type="match status" value="1"/>
</dbReference>